<protein>
    <submittedName>
        <fullName evidence="1">Uncharacterized protein</fullName>
    </submittedName>
</protein>
<comment type="caution">
    <text evidence="1">The sequence shown here is derived from an EMBL/GenBank/DDBJ whole genome shotgun (WGS) entry which is preliminary data.</text>
</comment>
<dbReference type="Proteomes" id="UP001281147">
    <property type="component" value="Unassembled WGS sequence"/>
</dbReference>
<organism evidence="1 2">
    <name type="scientific">Vermiconidia calcicola</name>
    <dbReference type="NCBI Taxonomy" id="1690605"/>
    <lineage>
        <taxon>Eukaryota</taxon>
        <taxon>Fungi</taxon>
        <taxon>Dikarya</taxon>
        <taxon>Ascomycota</taxon>
        <taxon>Pezizomycotina</taxon>
        <taxon>Dothideomycetes</taxon>
        <taxon>Dothideomycetidae</taxon>
        <taxon>Mycosphaerellales</taxon>
        <taxon>Extremaceae</taxon>
        <taxon>Vermiconidia</taxon>
    </lineage>
</organism>
<keyword evidence="2" id="KW-1185">Reference proteome</keyword>
<name>A0ACC3MB55_9PEZI</name>
<gene>
    <name evidence="1" type="ORF">LTR37_020553</name>
</gene>
<evidence type="ECO:0000313" key="1">
    <source>
        <dbReference type="EMBL" id="KAK3683115.1"/>
    </source>
</evidence>
<reference evidence="1" key="1">
    <citation type="submission" date="2023-07" db="EMBL/GenBank/DDBJ databases">
        <title>Black Yeasts Isolated from many extreme environments.</title>
        <authorList>
            <person name="Coleine C."/>
            <person name="Stajich J.E."/>
            <person name="Selbmann L."/>
        </authorList>
    </citation>
    <scope>NUCLEOTIDE SEQUENCE</scope>
    <source>
        <strain evidence="1">CCFEE 5714</strain>
    </source>
</reference>
<evidence type="ECO:0000313" key="2">
    <source>
        <dbReference type="Proteomes" id="UP001281147"/>
    </source>
</evidence>
<proteinExistence type="predicted"/>
<dbReference type="EMBL" id="JAUTXU010000368">
    <property type="protein sequence ID" value="KAK3683115.1"/>
    <property type="molecule type" value="Genomic_DNA"/>
</dbReference>
<accession>A0ACC3MB55</accession>
<sequence length="165" mass="17963">MPSSEPKIKSKDLSYENTLPPFLQRLHAQKAGLGDQDRHERQIARPKRAKVDDEDDGPTLVDESGEVVSKEQMEKEMNDGADGNVNGTLEGDGEPRASGAIQELTDGTAMTKKKKKRKLGKVVGDGDADTVADEEEGAVKKTTAKKAKKNKSKPIKLAFDDDDET</sequence>